<proteinExistence type="predicted"/>
<organism evidence="1">
    <name type="scientific">Edafosvirus sp</name>
    <dbReference type="NCBI Taxonomy" id="2487765"/>
    <lineage>
        <taxon>Viruses</taxon>
        <taxon>Varidnaviria</taxon>
        <taxon>Bamfordvirae</taxon>
        <taxon>Nucleocytoviricota</taxon>
        <taxon>Megaviricetes</taxon>
        <taxon>Imitervirales</taxon>
        <taxon>Mimiviridae</taxon>
        <taxon>Klosneuvirinae</taxon>
    </lineage>
</organism>
<protein>
    <recommendedName>
        <fullName evidence="2">MORN repeat-containing protein</fullName>
    </recommendedName>
</protein>
<evidence type="ECO:0008006" key="2">
    <source>
        <dbReference type="Google" id="ProtNLM"/>
    </source>
</evidence>
<gene>
    <name evidence="1" type="ORF">Edafosvirus5_42</name>
</gene>
<reference evidence="1" key="1">
    <citation type="submission" date="2018-10" db="EMBL/GenBank/DDBJ databases">
        <title>Hidden diversity of soil giant viruses.</title>
        <authorList>
            <person name="Schulz F."/>
            <person name="Alteio L."/>
            <person name="Goudeau D."/>
            <person name="Ryan E.M."/>
            <person name="Malmstrom R.R."/>
            <person name="Blanchard J."/>
            <person name="Woyke T."/>
        </authorList>
    </citation>
    <scope>NUCLEOTIDE SEQUENCE</scope>
    <source>
        <strain evidence="1">EDV1</strain>
    </source>
</reference>
<dbReference type="EMBL" id="MK072070">
    <property type="protein sequence ID" value="AYV78124.1"/>
    <property type="molecule type" value="Genomic_DNA"/>
</dbReference>
<name>A0A3G4ZUX4_9VIRU</name>
<sequence length="267" mass="31859">MTLILTSIPDYYDLTKDIEIKECNNENDFIHDPCDIDEIDKSFKKVLSDFSDILDNFLISELANIVVSYCYKKIKNIFGSKFENQYSEYGYMLNGKKVGTWCLKRHYSLIFSPGYDTKYMEEYKNGKLYGKSVQFVYNNNTNIFLYAHHNGLHIDDFKKHYIAYKLHEGSYINDMQEGPWIYYHKYTTLKESEGQYINGLMEGKWIFYKIIGDIHFKYYEGNYINGRMDGTWKYYYPLGNLEMTREYDHGILKTKRVYYGSNKSFIC</sequence>
<dbReference type="SUPFAM" id="SSF82185">
    <property type="entry name" value="Histone H3 K4-specific methyltransferase SET7/9 N-terminal domain"/>
    <property type="match status" value="2"/>
</dbReference>
<dbReference type="Gene3D" id="2.20.110.10">
    <property type="entry name" value="Histone H3 K4-specific methyltransferase SET7/9 N-terminal domain"/>
    <property type="match status" value="1"/>
</dbReference>
<evidence type="ECO:0000313" key="1">
    <source>
        <dbReference type="EMBL" id="AYV78124.1"/>
    </source>
</evidence>
<accession>A0A3G4ZUX4</accession>